<feature type="domain" description="Peptidase S9 prolyl oligopeptidase catalytic" evidence="1">
    <location>
        <begin position="424"/>
        <end position="629"/>
    </location>
</feature>
<dbReference type="SUPFAM" id="SSF82171">
    <property type="entry name" value="DPP6 N-terminal domain-like"/>
    <property type="match status" value="1"/>
</dbReference>
<dbReference type="Pfam" id="PF00326">
    <property type="entry name" value="Peptidase_S9"/>
    <property type="match status" value="1"/>
</dbReference>
<accession>A0A3B0WFY0</accession>
<dbReference type="InterPro" id="IPR001375">
    <property type="entry name" value="Peptidase_S9_cat"/>
</dbReference>
<dbReference type="InterPro" id="IPR011042">
    <property type="entry name" value="6-blade_b-propeller_TolB-like"/>
</dbReference>
<dbReference type="PANTHER" id="PTHR43056:SF5">
    <property type="entry name" value="PEPTIDASE S9 PROLYL OLIGOPEPTIDASE CATALYTIC DOMAIN-CONTAINING PROTEIN"/>
    <property type="match status" value="1"/>
</dbReference>
<evidence type="ECO:0000313" key="2">
    <source>
        <dbReference type="EMBL" id="VAW43356.1"/>
    </source>
</evidence>
<dbReference type="AlphaFoldDB" id="A0A3B0WFY0"/>
<organism evidence="2">
    <name type="scientific">hydrothermal vent metagenome</name>
    <dbReference type="NCBI Taxonomy" id="652676"/>
    <lineage>
        <taxon>unclassified sequences</taxon>
        <taxon>metagenomes</taxon>
        <taxon>ecological metagenomes</taxon>
    </lineage>
</organism>
<dbReference type="InterPro" id="IPR050585">
    <property type="entry name" value="Xaa-Pro_dipeptidyl-ppase/CocE"/>
</dbReference>
<sequence>MAKKIAAYGSWKSSITSDLIVAGSIGLDQLRISGDALYWTEGRPTENGRSALVKWTPKHGFEEMSAAGFNVRSRVHEYGGGAYVVHDDTIYFSNFVDQRLYVQYPHSEPEPLTPNKPLRFADGTVDAQRGRLFCIREDHTAKEQEPSNSLVSLNLDSHDERGEVLASGNNFYASPCISLNGRKLTWLSWNHPNMPWDGTELWVADLNEAGTQISNKALVAGGLEESVFQPKWSPAGELYFVSDRTNWWNLYRWREGVVQAICPMDAEFGLPQWVFGMSTYGFAGDGRIICSYTQNGRWHLARLDTETGELTPIDTPYSSISNLQVADGVVAFIGGSATHPASIVRLDLQSNEMQVLRQTTSLTIDTAYLSVPQAVEFPTENGLTAHAIYYPPQNRDFTAPEGTAPPLLVLSHGGPTSASQMTLSLGTQYWTSRGFAVLDVNYGGSTGYGRSYRQRLNGQWGVVDVQDCVNGAKYLVEQGLADGQQLAIRGGSAGGYTTLCALTFYNTFNAGASYFGVSDVEVLALETHKFESRYLDSMIGSYPEAKGTYIERSPIHFTNQINCPLILFQGLDDEVVPPNQAEMMFEAVKGKGIPVAHVAFPGEGHGFRSAENIKRALDGELYFYGRIFNFKLADPVKPVEIENLPTE</sequence>
<gene>
    <name evidence="2" type="ORF">MNBD_CHLOROFLEXI01-4310</name>
</gene>
<protein>
    <submittedName>
        <fullName evidence="2">Prolyl oligopeptidase family protein</fullName>
    </submittedName>
</protein>
<dbReference type="EMBL" id="UOEU01001069">
    <property type="protein sequence ID" value="VAW43356.1"/>
    <property type="molecule type" value="Genomic_DNA"/>
</dbReference>
<reference evidence="2" key="1">
    <citation type="submission" date="2018-06" db="EMBL/GenBank/DDBJ databases">
        <authorList>
            <person name="Zhirakovskaya E."/>
        </authorList>
    </citation>
    <scope>NUCLEOTIDE SEQUENCE</scope>
</reference>
<dbReference type="PANTHER" id="PTHR43056">
    <property type="entry name" value="PEPTIDASE S9 PROLYL OLIGOPEPTIDASE"/>
    <property type="match status" value="1"/>
</dbReference>
<evidence type="ECO:0000259" key="1">
    <source>
        <dbReference type="Pfam" id="PF00326"/>
    </source>
</evidence>
<dbReference type="Gene3D" id="2.120.10.30">
    <property type="entry name" value="TolB, C-terminal domain"/>
    <property type="match status" value="1"/>
</dbReference>
<proteinExistence type="predicted"/>
<dbReference type="Gene3D" id="3.40.50.1820">
    <property type="entry name" value="alpha/beta hydrolase"/>
    <property type="match status" value="1"/>
</dbReference>
<dbReference type="SUPFAM" id="SSF53474">
    <property type="entry name" value="alpha/beta-Hydrolases"/>
    <property type="match status" value="1"/>
</dbReference>
<name>A0A3B0WFY0_9ZZZZ</name>
<dbReference type="GO" id="GO:0008236">
    <property type="term" value="F:serine-type peptidase activity"/>
    <property type="evidence" value="ECO:0007669"/>
    <property type="project" value="InterPro"/>
</dbReference>
<dbReference type="GO" id="GO:0006508">
    <property type="term" value="P:proteolysis"/>
    <property type="evidence" value="ECO:0007669"/>
    <property type="project" value="InterPro"/>
</dbReference>
<dbReference type="InterPro" id="IPR029058">
    <property type="entry name" value="AB_hydrolase_fold"/>
</dbReference>